<proteinExistence type="predicted"/>
<dbReference type="InterPro" id="IPR050905">
    <property type="entry name" value="Plant_NBS-LRR"/>
</dbReference>
<dbReference type="SUPFAM" id="SSF52540">
    <property type="entry name" value="P-loop containing nucleoside triphosphate hydrolases"/>
    <property type="match status" value="1"/>
</dbReference>
<dbReference type="Gene3D" id="3.40.50.300">
    <property type="entry name" value="P-loop containing nucleotide triphosphate hydrolases"/>
    <property type="match status" value="1"/>
</dbReference>
<accession>A0AAQ3KLV4</accession>
<organism evidence="3 4">
    <name type="scientific">Canna indica</name>
    <name type="common">Indian-shot</name>
    <dbReference type="NCBI Taxonomy" id="4628"/>
    <lineage>
        <taxon>Eukaryota</taxon>
        <taxon>Viridiplantae</taxon>
        <taxon>Streptophyta</taxon>
        <taxon>Embryophyta</taxon>
        <taxon>Tracheophyta</taxon>
        <taxon>Spermatophyta</taxon>
        <taxon>Magnoliopsida</taxon>
        <taxon>Liliopsida</taxon>
        <taxon>Zingiberales</taxon>
        <taxon>Cannaceae</taxon>
        <taxon>Canna</taxon>
    </lineage>
</organism>
<evidence type="ECO:0000256" key="1">
    <source>
        <dbReference type="SAM" id="MobiDB-lite"/>
    </source>
</evidence>
<feature type="domain" description="NB-ARC" evidence="2">
    <location>
        <begin position="255"/>
        <end position="340"/>
    </location>
</feature>
<feature type="compositionally biased region" description="Polar residues" evidence="1">
    <location>
        <begin position="103"/>
        <end position="118"/>
    </location>
</feature>
<reference evidence="3 4" key="1">
    <citation type="submission" date="2023-10" db="EMBL/GenBank/DDBJ databases">
        <title>Chromosome-scale genome assembly provides insights into flower coloration mechanisms of Canna indica.</title>
        <authorList>
            <person name="Li C."/>
        </authorList>
    </citation>
    <scope>NUCLEOTIDE SEQUENCE [LARGE SCALE GENOMIC DNA]</scope>
    <source>
        <tissue evidence="3">Flower</tissue>
    </source>
</reference>
<keyword evidence="4" id="KW-1185">Reference proteome</keyword>
<dbReference type="InterPro" id="IPR027417">
    <property type="entry name" value="P-loop_NTPase"/>
</dbReference>
<evidence type="ECO:0000313" key="4">
    <source>
        <dbReference type="Proteomes" id="UP001327560"/>
    </source>
</evidence>
<dbReference type="Pfam" id="PF00931">
    <property type="entry name" value="NB-ARC"/>
    <property type="match status" value="1"/>
</dbReference>
<evidence type="ECO:0000259" key="2">
    <source>
        <dbReference type="Pfam" id="PF00931"/>
    </source>
</evidence>
<dbReference type="Proteomes" id="UP001327560">
    <property type="component" value="Chromosome 6"/>
</dbReference>
<dbReference type="PANTHER" id="PTHR33463:SF204">
    <property type="entry name" value="NB-ARC DOMAIN-CONTAINING PROTEIN"/>
    <property type="match status" value="1"/>
</dbReference>
<name>A0AAQ3KLV4_9LILI</name>
<gene>
    <name evidence="3" type="ORF">Cni_G19736</name>
</gene>
<dbReference type="PANTHER" id="PTHR33463">
    <property type="entry name" value="NB-ARC DOMAIN-CONTAINING PROTEIN-RELATED"/>
    <property type="match status" value="1"/>
</dbReference>
<protein>
    <recommendedName>
        <fullName evidence="2">NB-ARC domain-containing protein</fullName>
    </recommendedName>
</protein>
<dbReference type="EMBL" id="CP136895">
    <property type="protein sequence ID" value="WOL10975.1"/>
    <property type="molecule type" value="Genomic_DNA"/>
</dbReference>
<evidence type="ECO:0000313" key="3">
    <source>
        <dbReference type="EMBL" id="WOL10975.1"/>
    </source>
</evidence>
<dbReference type="GO" id="GO:0043531">
    <property type="term" value="F:ADP binding"/>
    <property type="evidence" value="ECO:0007669"/>
    <property type="project" value="InterPro"/>
</dbReference>
<dbReference type="AlphaFoldDB" id="A0AAQ3KLV4"/>
<dbReference type="InterPro" id="IPR002182">
    <property type="entry name" value="NB-ARC"/>
</dbReference>
<sequence length="340" mass="37303">MHNLTSLSVASNVLSGAIPEDLFKCLTVLSSIKHISLAENNFTKSAQTQIPNIAMDDDPRASNKNSISHSATAPIVERRKRAGTARRWFSKMIPAMECCAKTPGSQNDASVFEGQSSEQKTKKNKKKSKCLRGSCSKCCWCACKTGKRTSKKQIGAVDQLLRKGDVVDVGRRDADDVVGIMTPRRRENAKQVFDILSLRRSRDVNQNTGERLAPTKRRDAAVVPERMPPGPAREFSVPNPIVGQDVYLKTALSYLADDAVDTVGIYGAGGIGKTTLLRSINNRFYGSAGRAEFDHVVLVVVGKDSDVKKLQRDIAYEVGVLLWDDESKVARATAIFNFLK</sequence>
<feature type="region of interest" description="Disordered" evidence="1">
    <location>
        <begin position="101"/>
        <end position="126"/>
    </location>
</feature>